<evidence type="ECO:0000313" key="2">
    <source>
        <dbReference type="EMBL" id="OMO84780.1"/>
    </source>
</evidence>
<gene>
    <name evidence="2" type="ORF">CCACVL1_10662</name>
</gene>
<organism evidence="2 3">
    <name type="scientific">Corchorus capsularis</name>
    <name type="common">Jute</name>
    <dbReference type="NCBI Taxonomy" id="210143"/>
    <lineage>
        <taxon>Eukaryota</taxon>
        <taxon>Viridiplantae</taxon>
        <taxon>Streptophyta</taxon>
        <taxon>Embryophyta</taxon>
        <taxon>Tracheophyta</taxon>
        <taxon>Spermatophyta</taxon>
        <taxon>Magnoliopsida</taxon>
        <taxon>eudicotyledons</taxon>
        <taxon>Gunneridae</taxon>
        <taxon>Pentapetalae</taxon>
        <taxon>rosids</taxon>
        <taxon>malvids</taxon>
        <taxon>Malvales</taxon>
        <taxon>Malvaceae</taxon>
        <taxon>Grewioideae</taxon>
        <taxon>Apeibeae</taxon>
        <taxon>Corchorus</taxon>
    </lineage>
</organism>
<comment type="caution">
    <text evidence="2">The sequence shown here is derived from an EMBL/GenBank/DDBJ whole genome shotgun (WGS) entry which is preliminary data.</text>
</comment>
<accession>A0A1R3IQI9</accession>
<name>A0A1R3IQI9_COCAP</name>
<dbReference type="EMBL" id="AWWV01009678">
    <property type="protein sequence ID" value="OMO84780.1"/>
    <property type="molecule type" value="Genomic_DNA"/>
</dbReference>
<protein>
    <submittedName>
        <fullName evidence="2">Protein gamma response 1-like protein</fullName>
    </submittedName>
</protein>
<dbReference type="OrthoDB" id="1836779at2759"/>
<feature type="compositionally biased region" description="Basic and acidic residues" evidence="1">
    <location>
        <begin position="57"/>
        <end position="66"/>
    </location>
</feature>
<proteinExistence type="predicted"/>
<sequence length="85" mass="10043">KKVEALQQELGEKTQEVAHWKKLSEYVLKKIESQALDSMHNEEQLIECKKEKKLLMANGPEDKEVFNGEEEEDDDDDVKKEKKRR</sequence>
<dbReference type="Proteomes" id="UP000188268">
    <property type="component" value="Unassembled WGS sequence"/>
</dbReference>
<feature type="region of interest" description="Disordered" evidence="1">
    <location>
        <begin position="57"/>
        <end position="85"/>
    </location>
</feature>
<reference evidence="2 3" key="1">
    <citation type="submission" date="2013-09" db="EMBL/GenBank/DDBJ databases">
        <title>Corchorus capsularis genome sequencing.</title>
        <authorList>
            <person name="Alam M."/>
            <person name="Haque M.S."/>
            <person name="Islam M.S."/>
            <person name="Emdad E.M."/>
            <person name="Islam M.M."/>
            <person name="Ahmed B."/>
            <person name="Halim A."/>
            <person name="Hossen Q.M.M."/>
            <person name="Hossain M.Z."/>
            <person name="Ahmed R."/>
            <person name="Khan M.M."/>
            <person name="Islam R."/>
            <person name="Rashid M.M."/>
            <person name="Khan S.A."/>
            <person name="Rahman M.S."/>
            <person name="Alam M."/>
        </authorList>
    </citation>
    <scope>NUCLEOTIDE SEQUENCE [LARGE SCALE GENOMIC DNA]</scope>
    <source>
        <strain evidence="3">cv. CVL-1</strain>
        <tissue evidence="2">Whole seedling</tissue>
    </source>
</reference>
<evidence type="ECO:0000256" key="1">
    <source>
        <dbReference type="SAM" id="MobiDB-lite"/>
    </source>
</evidence>
<dbReference type="AlphaFoldDB" id="A0A1R3IQI9"/>
<feature type="compositionally biased region" description="Acidic residues" evidence="1">
    <location>
        <begin position="67"/>
        <end position="76"/>
    </location>
</feature>
<feature type="non-terminal residue" evidence="2">
    <location>
        <position position="1"/>
    </location>
</feature>
<dbReference type="Gramene" id="OMO84780">
    <property type="protein sequence ID" value="OMO84780"/>
    <property type="gene ID" value="CCACVL1_10662"/>
</dbReference>
<evidence type="ECO:0000313" key="3">
    <source>
        <dbReference type="Proteomes" id="UP000188268"/>
    </source>
</evidence>
<keyword evidence="3" id="KW-1185">Reference proteome</keyword>